<reference evidence="5" key="1">
    <citation type="journal article" date="2019" name="Int. J. Syst. Evol. Microbiol.">
        <title>The Global Catalogue of Microorganisms (GCM) 10K type strain sequencing project: providing services to taxonomists for standard genome sequencing and annotation.</title>
        <authorList>
            <consortium name="The Broad Institute Genomics Platform"/>
            <consortium name="The Broad Institute Genome Sequencing Center for Infectious Disease"/>
            <person name="Wu L."/>
            <person name="Ma J."/>
        </authorList>
    </citation>
    <scope>NUCLEOTIDE SEQUENCE [LARGE SCALE GENOMIC DNA]</scope>
    <source>
        <strain evidence="5">JCM 17986</strain>
    </source>
</reference>
<dbReference type="SMART" id="SM00857">
    <property type="entry name" value="Resolvase"/>
    <property type="match status" value="1"/>
</dbReference>
<dbReference type="InterPro" id="IPR006119">
    <property type="entry name" value="Resolv_N"/>
</dbReference>
<keyword evidence="5" id="KW-1185">Reference proteome</keyword>
<comment type="caution">
    <text evidence="4">The sequence shown here is derived from an EMBL/GenBank/DDBJ whole genome shotgun (WGS) entry which is preliminary data.</text>
</comment>
<accession>A0ABP9IBC7</accession>
<keyword evidence="2" id="KW-0233">DNA recombination</keyword>
<feature type="domain" description="Recombinase" evidence="3">
    <location>
        <begin position="193"/>
        <end position="322"/>
    </location>
</feature>
<evidence type="ECO:0000256" key="1">
    <source>
        <dbReference type="ARBA" id="ARBA00023125"/>
    </source>
</evidence>
<evidence type="ECO:0000259" key="3">
    <source>
        <dbReference type="PROSITE" id="PS51737"/>
    </source>
</evidence>
<dbReference type="InterPro" id="IPR050639">
    <property type="entry name" value="SSR_resolvase"/>
</dbReference>
<dbReference type="InterPro" id="IPR038109">
    <property type="entry name" value="DNA_bind_recomb_sf"/>
</dbReference>
<evidence type="ECO:0000313" key="5">
    <source>
        <dbReference type="Proteomes" id="UP001500466"/>
    </source>
</evidence>
<dbReference type="Gene3D" id="3.40.50.1390">
    <property type="entry name" value="Resolvase, N-terminal catalytic domain"/>
    <property type="match status" value="1"/>
</dbReference>
<gene>
    <name evidence="4" type="ORF">GCM10023205_78090</name>
</gene>
<dbReference type="PANTHER" id="PTHR30461:SF2">
    <property type="entry name" value="SERINE RECOMBINASE PINE-RELATED"/>
    <property type="match status" value="1"/>
</dbReference>
<dbReference type="Pfam" id="PF00239">
    <property type="entry name" value="Resolvase"/>
    <property type="match status" value="1"/>
</dbReference>
<dbReference type="Gene3D" id="3.90.1750.20">
    <property type="entry name" value="Putative Large Serine Recombinase, Chain B, Domain 2"/>
    <property type="match status" value="1"/>
</dbReference>
<name>A0ABP9IBC7_9ACTN</name>
<dbReference type="Pfam" id="PF13408">
    <property type="entry name" value="Zn_ribbon_recom"/>
    <property type="match status" value="1"/>
</dbReference>
<keyword evidence="1" id="KW-0238">DNA-binding</keyword>
<proteinExistence type="predicted"/>
<dbReference type="PROSITE" id="PS51737">
    <property type="entry name" value="RECOMBINASE_DNA_BIND"/>
    <property type="match status" value="1"/>
</dbReference>
<dbReference type="SUPFAM" id="SSF53041">
    <property type="entry name" value="Resolvase-like"/>
    <property type="match status" value="1"/>
</dbReference>
<evidence type="ECO:0000313" key="4">
    <source>
        <dbReference type="EMBL" id="GAA4993775.1"/>
    </source>
</evidence>
<protein>
    <recommendedName>
        <fullName evidence="3">Recombinase domain-containing protein</fullName>
    </recommendedName>
</protein>
<evidence type="ECO:0000256" key="2">
    <source>
        <dbReference type="ARBA" id="ARBA00023172"/>
    </source>
</evidence>
<sequence length="610" mass="68916">MVRCGQGRPNAPGAQGFRSHLIKPKATRMQGTLRVVGCGRQSVTRTEDENSLSITVQKRDIQYWADTPGQGRLIVGWALDTNTSGTTNPFQREQLRPWLTDRMDEWDALAFPRIDRISRKVRYFSELLDWIEENKKHIVTVDGSLNTQAAGGSAVAKVLSVLAEEEHRKIRNNVLGGMRALRELGRFTGGPLPFGYLSVDAGDEHRMLTPDLEYAEILRDICKRVRNGESTYEIADHYNKAGILTWSDHLRQIKGQQVKGYLWKPATVARVIQNPICVGFQTHNGEIWETEEGEPSVIADRPILKLGEWEAANHALASRSKPKQIRRRETACLLTGIARCGTCGSRMVCHHTTKTLKNGESRTYRDYQCTSKNQSIACEAKASINESELEGLFTECLITSIGQVPEMVKMVDEGEDHSVELEQKRLRLGKLETDYAEGKYDTPAKEDSYWRTLENLTKKIAELEARPMRPRTVSFQPTGRTWADKWEAMSTQERRNFLSERDVRVLVWRNPKPGVKRGAIVFFGNLREFAIAGGVEQAGAADWAHWSWNVPEHWTNPGLLEDSERRAEALDSYGTLEIPATLAKLREEMIETLPRDAVGMVGITVKDESE</sequence>
<dbReference type="EMBL" id="BAABHS010000050">
    <property type="protein sequence ID" value="GAA4993775.1"/>
    <property type="molecule type" value="Genomic_DNA"/>
</dbReference>
<dbReference type="PANTHER" id="PTHR30461">
    <property type="entry name" value="DNA-INVERTASE FROM LAMBDOID PROPHAGE"/>
    <property type="match status" value="1"/>
</dbReference>
<dbReference type="Pfam" id="PF07508">
    <property type="entry name" value="Recombinase"/>
    <property type="match status" value="1"/>
</dbReference>
<dbReference type="InterPro" id="IPR036162">
    <property type="entry name" value="Resolvase-like_N_sf"/>
</dbReference>
<organism evidence="4 5">
    <name type="scientific">Yinghuangia aomiensis</name>
    <dbReference type="NCBI Taxonomy" id="676205"/>
    <lineage>
        <taxon>Bacteria</taxon>
        <taxon>Bacillati</taxon>
        <taxon>Actinomycetota</taxon>
        <taxon>Actinomycetes</taxon>
        <taxon>Kitasatosporales</taxon>
        <taxon>Streptomycetaceae</taxon>
        <taxon>Yinghuangia</taxon>
    </lineage>
</organism>
<dbReference type="Proteomes" id="UP001500466">
    <property type="component" value="Unassembled WGS sequence"/>
</dbReference>
<dbReference type="InterPro" id="IPR025827">
    <property type="entry name" value="Zn_ribbon_recom_dom"/>
</dbReference>
<dbReference type="InterPro" id="IPR011109">
    <property type="entry name" value="DNA_bind_recombinase_dom"/>
</dbReference>
<dbReference type="CDD" id="cd00338">
    <property type="entry name" value="Ser_Recombinase"/>
    <property type="match status" value="1"/>
</dbReference>